<dbReference type="InterPro" id="IPR010293">
    <property type="entry name" value="Sbt_1"/>
</dbReference>
<organism evidence="2">
    <name type="scientific">bioreactor metagenome</name>
    <dbReference type="NCBI Taxonomy" id="1076179"/>
    <lineage>
        <taxon>unclassified sequences</taxon>
        <taxon>metagenomes</taxon>
        <taxon>ecological metagenomes</taxon>
    </lineage>
</organism>
<keyword evidence="1" id="KW-0472">Membrane</keyword>
<protein>
    <recommendedName>
        <fullName evidence="3">Sodium-dependent bicarbonate transport family permease</fullName>
    </recommendedName>
</protein>
<dbReference type="PANTHER" id="PTHR40400:SF1">
    <property type="entry name" value="SLR1512 PROTEIN"/>
    <property type="match status" value="1"/>
</dbReference>
<keyword evidence="1" id="KW-0812">Transmembrane</keyword>
<sequence length="149" mass="14909">MVLLAGGLLIGWAAGPDGLKPLQPFFFDLFKGALCLFLLEMGLVAAGQAGALRSSGLFLAGFALGMPVVSALLGIVLGAAIGLSAGGTLLLATLAASASYIAAPAAMRIAVPEANPGLSITAALVITFPFNLLLGIPLYHRLVSLIHGG</sequence>
<evidence type="ECO:0000256" key="1">
    <source>
        <dbReference type="SAM" id="Phobius"/>
    </source>
</evidence>
<dbReference type="EMBL" id="VSSQ01048647">
    <property type="protein sequence ID" value="MPN02701.1"/>
    <property type="molecule type" value="Genomic_DNA"/>
</dbReference>
<keyword evidence="1" id="KW-1133">Transmembrane helix</keyword>
<comment type="caution">
    <text evidence="2">The sequence shown here is derived from an EMBL/GenBank/DDBJ whole genome shotgun (WGS) entry which is preliminary data.</text>
</comment>
<dbReference type="Pfam" id="PF05982">
    <property type="entry name" value="Sbt_1"/>
    <property type="match status" value="1"/>
</dbReference>
<feature type="transmembrane region" description="Helical" evidence="1">
    <location>
        <begin position="89"/>
        <end position="111"/>
    </location>
</feature>
<gene>
    <name evidence="2" type="ORF">SDC9_149917</name>
</gene>
<evidence type="ECO:0000313" key="2">
    <source>
        <dbReference type="EMBL" id="MPN02701.1"/>
    </source>
</evidence>
<feature type="transmembrane region" description="Helical" evidence="1">
    <location>
        <begin position="118"/>
        <end position="139"/>
    </location>
</feature>
<name>A0A645EL32_9ZZZZ</name>
<evidence type="ECO:0008006" key="3">
    <source>
        <dbReference type="Google" id="ProtNLM"/>
    </source>
</evidence>
<feature type="transmembrane region" description="Helical" evidence="1">
    <location>
        <begin position="29"/>
        <end position="46"/>
    </location>
</feature>
<reference evidence="2" key="1">
    <citation type="submission" date="2019-08" db="EMBL/GenBank/DDBJ databases">
        <authorList>
            <person name="Kucharzyk K."/>
            <person name="Murdoch R.W."/>
            <person name="Higgins S."/>
            <person name="Loffler F."/>
        </authorList>
    </citation>
    <scope>NUCLEOTIDE SEQUENCE</scope>
</reference>
<proteinExistence type="predicted"/>
<dbReference type="AlphaFoldDB" id="A0A645EL32"/>
<dbReference type="PANTHER" id="PTHR40400">
    <property type="entry name" value="SLR1512 PROTEIN"/>
    <property type="match status" value="1"/>
</dbReference>
<accession>A0A645EL32</accession>
<feature type="transmembrane region" description="Helical" evidence="1">
    <location>
        <begin position="58"/>
        <end position="83"/>
    </location>
</feature>